<feature type="transmembrane region" description="Helical" evidence="1">
    <location>
        <begin position="262"/>
        <end position="282"/>
    </location>
</feature>
<protein>
    <recommendedName>
        <fullName evidence="2">Acyltransferase 3 domain-containing protein</fullName>
    </recommendedName>
</protein>
<dbReference type="GO" id="GO:0016020">
    <property type="term" value="C:membrane"/>
    <property type="evidence" value="ECO:0007669"/>
    <property type="project" value="TreeGrafter"/>
</dbReference>
<feature type="transmembrane region" description="Helical" evidence="1">
    <location>
        <begin position="239"/>
        <end position="256"/>
    </location>
</feature>
<proteinExistence type="predicted"/>
<feature type="transmembrane region" description="Helical" evidence="1">
    <location>
        <begin position="333"/>
        <end position="353"/>
    </location>
</feature>
<keyword evidence="1" id="KW-0472">Membrane</keyword>
<accession>A0A177MJE0</accession>
<dbReference type="InterPro" id="IPR050879">
    <property type="entry name" value="Acyltransferase_3"/>
</dbReference>
<evidence type="ECO:0000259" key="2">
    <source>
        <dbReference type="Pfam" id="PF01757"/>
    </source>
</evidence>
<dbReference type="OrthoDB" id="9767863at2"/>
<dbReference type="GO" id="GO:0016747">
    <property type="term" value="F:acyltransferase activity, transferring groups other than amino-acyl groups"/>
    <property type="evidence" value="ECO:0007669"/>
    <property type="project" value="InterPro"/>
</dbReference>
<feature type="domain" description="Acyltransferase 3" evidence="2">
    <location>
        <begin position="21"/>
        <end position="330"/>
    </location>
</feature>
<feature type="transmembrane region" description="Helical" evidence="1">
    <location>
        <begin position="95"/>
        <end position="114"/>
    </location>
</feature>
<dbReference type="InterPro" id="IPR002656">
    <property type="entry name" value="Acyl_transf_3_dom"/>
</dbReference>
<dbReference type="PANTHER" id="PTHR23028:SF53">
    <property type="entry name" value="ACYL_TRANSF_3 DOMAIN-CONTAINING PROTEIN"/>
    <property type="match status" value="1"/>
</dbReference>
<evidence type="ECO:0000313" key="4">
    <source>
        <dbReference type="Proteomes" id="UP000078090"/>
    </source>
</evidence>
<feature type="transmembrane region" description="Helical" evidence="1">
    <location>
        <begin position="129"/>
        <end position="149"/>
    </location>
</feature>
<evidence type="ECO:0000313" key="3">
    <source>
        <dbReference type="EMBL" id="OAI05463.1"/>
    </source>
</evidence>
<feature type="transmembrane region" description="Helical" evidence="1">
    <location>
        <begin position="25"/>
        <end position="43"/>
    </location>
</feature>
<feature type="transmembrane region" description="Helical" evidence="1">
    <location>
        <begin position="161"/>
        <end position="193"/>
    </location>
</feature>
<dbReference type="Proteomes" id="UP000078090">
    <property type="component" value="Unassembled WGS sequence"/>
</dbReference>
<sequence>MQTEGQMAGERLGFTKEGRIPGLDALRGLAAISVAVFHYHYYYNAGPDLLVLLPVYNGSHFLVELFFVLSGFLLTQVYSNNHSYSGLVIRRVARLFPLQWLTLLLVAIEQYFFAEAYGKPFVYKINDSYHFLLNVLLIQQVGLQSGFSFNGPSWSISVEWVVNLLFFGLMLSARLLLPCSILIAAGSVVLLAISQPSLTDLHLSFGFLDTGLLRVGFGFFVGVIAAKIVMYFQPQVNGRWDLAALVNAVFLIYFLSSTPVNSLMPAQFVIVALVMPTLVIACSRGKIVGRILSIRPLTWLGDISYAVYLIHFPLLILIWGFRFKIPIALNSGEGLVCYTAIVMMAAHLVFNYFERPSQKLLLRYLSPRRAASSKI</sequence>
<dbReference type="EMBL" id="LUUG01000064">
    <property type="protein sequence ID" value="OAI05463.1"/>
    <property type="molecule type" value="Genomic_DNA"/>
</dbReference>
<evidence type="ECO:0000256" key="1">
    <source>
        <dbReference type="SAM" id="Phobius"/>
    </source>
</evidence>
<keyword evidence="1" id="KW-0812">Transmembrane</keyword>
<name>A0A177MJE0_METMH</name>
<dbReference type="PANTHER" id="PTHR23028">
    <property type="entry name" value="ACETYLTRANSFERASE"/>
    <property type="match status" value="1"/>
</dbReference>
<comment type="caution">
    <text evidence="3">The sequence shown here is derived from an EMBL/GenBank/DDBJ whole genome shotgun (WGS) entry which is preliminary data.</text>
</comment>
<feature type="transmembrane region" description="Helical" evidence="1">
    <location>
        <begin position="55"/>
        <end position="74"/>
    </location>
</feature>
<dbReference type="AlphaFoldDB" id="A0A177MJE0"/>
<organism evidence="3 4">
    <name type="scientific">Methylomonas methanica</name>
    <dbReference type="NCBI Taxonomy" id="421"/>
    <lineage>
        <taxon>Bacteria</taxon>
        <taxon>Pseudomonadati</taxon>
        <taxon>Pseudomonadota</taxon>
        <taxon>Gammaproteobacteria</taxon>
        <taxon>Methylococcales</taxon>
        <taxon>Methylococcaceae</taxon>
        <taxon>Methylomonas</taxon>
    </lineage>
</organism>
<reference evidence="3 4" key="1">
    <citation type="submission" date="2016-03" db="EMBL/GenBank/DDBJ databases">
        <authorList>
            <person name="Ploux O."/>
        </authorList>
    </citation>
    <scope>NUCLEOTIDE SEQUENCE [LARGE SCALE GENOMIC DNA]</scope>
    <source>
        <strain evidence="3 4">R-45363</strain>
    </source>
</reference>
<keyword evidence="1" id="KW-1133">Transmembrane helix</keyword>
<dbReference type="GO" id="GO:0000271">
    <property type="term" value="P:polysaccharide biosynthetic process"/>
    <property type="evidence" value="ECO:0007669"/>
    <property type="project" value="TreeGrafter"/>
</dbReference>
<feature type="transmembrane region" description="Helical" evidence="1">
    <location>
        <begin position="303"/>
        <end position="321"/>
    </location>
</feature>
<dbReference type="Pfam" id="PF01757">
    <property type="entry name" value="Acyl_transf_3"/>
    <property type="match status" value="1"/>
</dbReference>
<gene>
    <name evidence="3" type="ORF">A1332_12955</name>
</gene>